<keyword evidence="2" id="KW-1003">Cell membrane</keyword>
<dbReference type="GO" id="GO:0055085">
    <property type="term" value="P:transmembrane transport"/>
    <property type="evidence" value="ECO:0007669"/>
    <property type="project" value="InterPro"/>
</dbReference>
<feature type="transmembrane region" description="Helical" evidence="6">
    <location>
        <begin position="99"/>
        <end position="121"/>
    </location>
</feature>
<feature type="transmembrane region" description="Helical" evidence="6">
    <location>
        <begin position="60"/>
        <end position="78"/>
    </location>
</feature>
<dbReference type="PANTHER" id="PTHR33529">
    <property type="entry name" value="SLR0882 PROTEIN-RELATED"/>
    <property type="match status" value="1"/>
</dbReference>
<evidence type="ECO:0000256" key="5">
    <source>
        <dbReference type="ARBA" id="ARBA00023136"/>
    </source>
</evidence>
<dbReference type="STRING" id="1077947.SAMN05216227_10072"/>
<dbReference type="AlphaFoldDB" id="A0A1H8DGU7"/>
<feature type="transmembrane region" description="Helical" evidence="6">
    <location>
        <begin position="7"/>
        <end position="29"/>
    </location>
</feature>
<comment type="subcellular location">
    <subcellularLocation>
        <location evidence="1">Cell membrane</location>
        <topology evidence="1">Multi-pass membrane protein</topology>
    </subcellularLocation>
</comment>
<evidence type="ECO:0000313" key="8">
    <source>
        <dbReference type="Proteomes" id="UP000183002"/>
    </source>
</evidence>
<organism evidence="7 8">
    <name type="scientific">Pseudorhodobacter antarcticus</name>
    <dbReference type="NCBI Taxonomy" id="1077947"/>
    <lineage>
        <taxon>Bacteria</taxon>
        <taxon>Pseudomonadati</taxon>
        <taxon>Pseudomonadota</taxon>
        <taxon>Alphaproteobacteria</taxon>
        <taxon>Rhodobacterales</taxon>
        <taxon>Paracoccaceae</taxon>
        <taxon>Pseudorhodobacter</taxon>
    </lineage>
</organism>
<evidence type="ECO:0000256" key="4">
    <source>
        <dbReference type="ARBA" id="ARBA00022989"/>
    </source>
</evidence>
<keyword evidence="3 6" id="KW-0812">Transmembrane</keyword>
<dbReference type="EMBL" id="FOCO01000007">
    <property type="protein sequence ID" value="SEN06531.1"/>
    <property type="molecule type" value="Genomic_DNA"/>
</dbReference>
<sequence>MTKFDRYLLSQFLALFGFFSLILVLIYWINRAVGLFDQIIGDGQSALVFLEISLLTLPNVIRVVLPVSAFAAAVYTTNRLTQDGELVVMQATGFSAFRLARPVVYFGLCVTLMLVLLYNVIVPASRTVLAERTAEISANLTARLLVDGKFMHPTTGITFYIREISETGELRDVYLTDDRAPGGTTTYTAQRALLVRGDTEPKLIMFDGMSQTYDSLKKRLSVTHFLDFTYDLGGLLTSGDVPVRSLDELSTFELLWPTDTLLAETGAKRAAFMADGHARLAQPFLALATAMLGFAALLLGAFSRFGLWRQIIGAVVFLIIIQMINNAGTSAALRSSQAWPLVYLAPGFGIISAIGMLWLAQRPRRTRRARMAMGVGA</sequence>
<feature type="transmembrane region" description="Helical" evidence="6">
    <location>
        <begin position="339"/>
        <end position="360"/>
    </location>
</feature>
<keyword evidence="4 6" id="KW-1133">Transmembrane helix</keyword>
<feature type="transmembrane region" description="Helical" evidence="6">
    <location>
        <begin position="280"/>
        <end position="299"/>
    </location>
</feature>
<evidence type="ECO:0000256" key="3">
    <source>
        <dbReference type="ARBA" id="ARBA00022692"/>
    </source>
</evidence>
<evidence type="ECO:0000256" key="1">
    <source>
        <dbReference type="ARBA" id="ARBA00004651"/>
    </source>
</evidence>
<evidence type="ECO:0000313" key="7">
    <source>
        <dbReference type="EMBL" id="SEN06531.1"/>
    </source>
</evidence>
<proteinExistence type="predicted"/>
<dbReference type="GO" id="GO:0015920">
    <property type="term" value="P:lipopolysaccharide transport"/>
    <property type="evidence" value="ECO:0007669"/>
    <property type="project" value="TreeGrafter"/>
</dbReference>
<protein>
    <submittedName>
        <fullName evidence="7">Lipopolysaccharide export system permease protein</fullName>
    </submittedName>
</protein>
<dbReference type="Proteomes" id="UP000183002">
    <property type="component" value="Unassembled WGS sequence"/>
</dbReference>
<keyword evidence="5 6" id="KW-0472">Membrane</keyword>
<feature type="transmembrane region" description="Helical" evidence="6">
    <location>
        <begin position="311"/>
        <end position="333"/>
    </location>
</feature>
<dbReference type="InterPro" id="IPR005495">
    <property type="entry name" value="LptG/LptF_permease"/>
</dbReference>
<dbReference type="Pfam" id="PF03739">
    <property type="entry name" value="LptF_LptG"/>
    <property type="match status" value="1"/>
</dbReference>
<dbReference type="NCBIfam" id="TIGR04407">
    <property type="entry name" value="LptF_YjgP"/>
    <property type="match status" value="1"/>
</dbReference>
<evidence type="ECO:0000256" key="2">
    <source>
        <dbReference type="ARBA" id="ARBA00022475"/>
    </source>
</evidence>
<keyword evidence="8" id="KW-1185">Reference proteome</keyword>
<name>A0A1H8DGU7_9RHOB</name>
<dbReference type="RefSeq" id="WP_050519050.1">
    <property type="nucleotide sequence ID" value="NZ_FOCO01000007.1"/>
</dbReference>
<dbReference type="OrthoDB" id="8477889at2"/>
<dbReference type="GO" id="GO:0043190">
    <property type="term" value="C:ATP-binding cassette (ABC) transporter complex"/>
    <property type="evidence" value="ECO:0007669"/>
    <property type="project" value="InterPro"/>
</dbReference>
<reference evidence="7 8" key="1">
    <citation type="submission" date="2016-10" db="EMBL/GenBank/DDBJ databases">
        <authorList>
            <person name="de Groot N.N."/>
        </authorList>
    </citation>
    <scope>NUCLEOTIDE SEQUENCE [LARGE SCALE GENOMIC DNA]</scope>
    <source>
        <strain evidence="7 8">CGMCC 1.10836</strain>
    </source>
</reference>
<evidence type="ECO:0000256" key="6">
    <source>
        <dbReference type="SAM" id="Phobius"/>
    </source>
</evidence>
<gene>
    <name evidence="7" type="ORF">SAMN05216227_10072</name>
</gene>
<dbReference type="PANTHER" id="PTHR33529:SF6">
    <property type="entry name" value="YJGP_YJGQ FAMILY PERMEASE"/>
    <property type="match status" value="1"/>
</dbReference>
<accession>A0A1H8DGU7</accession>
<dbReference type="InterPro" id="IPR030922">
    <property type="entry name" value="LptF"/>
</dbReference>